<keyword evidence="3" id="KW-1185">Reference proteome</keyword>
<reference evidence="2" key="1">
    <citation type="journal article" date="2014" name="Int. J. Syst. Evol. Microbiol.">
        <title>Complete genome sequence of Corynebacterium casei LMG S-19264T (=DSM 44701T), isolated from a smear-ripened cheese.</title>
        <authorList>
            <consortium name="US DOE Joint Genome Institute (JGI-PGF)"/>
            <person name="Walter F."/>
            <person name="Albersmeier A."/>
            <person name="Kalinowski J."/>
            <person name="Ruckert C."/>
        </authorList>
    </citation>
    <scope>NUCLEOTIDE SEQUENCE</scope>
    <source>
        <strain evidence="2">CGMCC 4.5737</strain>
    </source>
</reference>
<accession>A0A8J3CAC6</accession>
<evidence type="ECO:0000256" key="1">
    <source>
        <dbReference type="SAM" id="MobiDB-lite"/>
    </source>
</evidence>
<comment type="caution">
    <text evidence="2">The sequence shown here is derived from an EMBL/GenBank/DDBJ whole genome shotgun (WGS) entry which is preliminary data.</text>
</comment>
<gene>
    <name evidence="2" type="ORF">GCM10012275_38570</name>
</gene>
<name>A0A8J3CAC6_9PSEU</name>
<feature type="region of interest" description="Disordered" evidence="1">
    <location>
        <begin position="37"/>
        <end position="79"/>
    </location>
</feature>
<evidence type="ECO:0000313" key="3">
    <source>
        <dbReference type="Proteomes" id="UP000637578"/>
    </source>
</evidence>
<dbReference type="EMBL" id="BMMK01000018">
    <property type="protein sequence ID" value="GGM64295.1"/>
    <property type="molecule type" value="Genomic_DNA"/>
</dbReference>
<protein>
    <submittedName>
        <fullName evidence="2">Uncharacterized protein</fullName>
    </submittedName>
</protein>
<sequence length="140" mass="14745">MHRHARWLPQGPPRGQGSGCCVVLAVALLLAAGGLVSARSGDTPSTTPRTSQRNLVSTSSSPTPDPCDSGRPVSHETAHPLAGQTVTVTTRFPLYGQVETTVEFTVEAQIDDRVLYGHTPDGLGHLVHVSEITTTPPETS</sequence>
<evidence type="ECO:0000313" key="2">
    <source>
        <dbReference type="EMBL" id="GGM64295.1"/>
    </source>
</evidence>
<dbReference type="AlphaFoldDB" id="A0A8J3CAC6"/>
<dbReference type="Proteomes" id="UP000637578">
    <property type="component" value="Unassembled WGS sequence"/>
</dbReference>
<proteinExistence type="predicted"/>
<reference evidence="2" key="2">
    <citation type="submission" date="2020-09" db="EMBL/GenBank/DDBJ databases">
        <authorList>
            <person name="Sun Q."/>
            <person name="Zhou Y."/>
        </authorList>
    </citation>
    <scope>NUCLEOTIDE SEQUENCE</scope>
    <source>
        <strain evidence="2">CGMCC 4.5737</strain>
    </source>
</reference>
<feature type="compositionally biased region" description="Low complexity" evidence="1">
    <location>
        <begin position="57"/>
        <end position="69"/>
    </location>
</feature>
<feature type="compositionally biased region" description="Polar residues" evidence="1">
    <location>
        <begin position="40"/>
        <end position="56"/>
    </location>
</feature>
<organism evidence="2 3">
    <name type="scientific">Longimycelium tulufanense</name>
    <dbReference type="NCBI Taxonomy" id="907463"/>
    <lineage>
        <taxon>Bacteria</taxon>
        <taxon>Bacillati</taxon>
        <taxon>Actinomycetota</taxon>
        <taxon>Actinomycetes</taxon>
        <taxon>Pseudonocardiales</taxon>
        <taxon>Pseudonocardiaceae</taxon>
        <taxon>Longimycelium</taxon>
    </lineage>
</organism>